<dbReference type="Proteomes" id="UP000036681">
    <property type="component" value="Unplaced"/>
</dbReference>
<dbReference type="AlphaFoldDB" id="A0A0M3HSI7"/>
<name>A0A0M3HSI7_ASCLU</name>
<dbReference type="WBParaSite" id="ALUE_0000543801-mRNA-1">
    <property type="protein sequence ID" value="ALUE_0000543801-mRNA-1"/>
    <property type="gene ID" value="ALUE_0000543801"/>
</dbReference>
<organism evidence="1 2">
    <name type="scientific">Ascaris lumbricoides</name>
    <name type="common">Giant roundworm</name>
    <dbReference type="NCBI Taxonomy" id="6252"/>
    <lineage>
        <taxon>Eukaryota</taxon>
        <taxon>Metazoa</taxon>
        <taxon>Ecdysozoa</taxon>
        <taxon>Nematoda</taxon>
        <taxon>Chromadorea</taxon>
        <taxon>Rhabditida</taxon>
        <taxon>Spirurina</taxon>
        <taxon>Ascaridomorpha</taxon>
        <taxon>Ascaridoidea</taxon>
        <taxon>Ascarididae</taxon>
        <taxon>Ascaris</taxon>
    </lineage>
</organism>
<protein>
    <submittedName>
        <fullName evidence="2">Uncharacterized protein</fullName>
    </submittedName>
</protein>
<reference evidence="2" key="1">
    <citation type="submission" date="2017-02" db="UniProtKB">
        <authorList>
            <consortium name="WormBaseParasite"/>
        </authorList>
    </citation>
    <scope>IDENTIFICATION</scope>
</reference>
<keyword evidence="1" id="KW-1185">Reference proteome</keyword>
<accession>A0A0M3HSI7</accession>
<evidence type="ECO:0000313" key="1">
    <source>
        <dbReference type="Proteomes" id="UP000036681"/>
    </source>
</evidence>
<evidence type="ECO:0000313" key="2">
    <source>
        <dbReference type="WBParaSite" id="ALUE_0000543801-mRNA-1"/>
    </source>
</evidence>
<proteinExistence type="predicted"/>
<sequence length="56" mass="6426">MIEHRQTFAAINCIHPSFNTTNTDLLASIYGAFVLPVLHYHSLSNYPQELIELYFA</sequence>